<dbReference type="PROSITE" id="PS51371">
    <property type="entry name" value="CBS"/>
    <property type="match status" value="2"/>
</dbReference>
<dbReference type="AlphaFoldDB" id="A0A928V5J7"/>
<evidence type="ECO:0000256" key="1">
    <source>
        <dbReference type="ARBA" id="ARBA00023122"/>
    </source>
</evidence>
<dbReference type="SMART" id="SM00116">
    <property type="entry name" value="CBS"/>
    <property type="match status" value="2"/>
</dbReference>
<dbReference type="EMBL" id="PRDL01000001">
    <property type="protein sequence ID" value="MBE8717605.1"/>
    <property type="molecule type" value="Genomic_DNA"/>
</dbReference>
<dbReference type="Gene3D" id="3.10.580.10">
    <property type="entry name" value="CBS-domain"/>
    <property type="match status" value="1"/>
</dbReference>
<feature type="domain" description="CBS" evidence="3">
    <location>
        <begin position="10"/>
        <end position="70"/>
    </location>
</feature>
<proteinExistence type="predicted"/>
<feature type="domain" description="CBS" evidence="3">
    <location>
        <begin position="77"/>
        <end position="132"/>
    </location>
</feature>
<organism evidence="4 5">
    <name type="scientific">Cellvibrio polysaccharolyticus</name>
    <dbReference type="NCBI Taxonomy" id="2082724"/>
    <lineage>
        <taxon>Bacteria</taxon>
        <taxon>Pseudomonadati</taxon>
        <taxon>Pseudomonadota</taxon>
        <taxon>Gammaproteobacteria</taxon>
        <taxon>Cellvibrionales</taxon>
        <taxon>Cellvibrionaceae</taxon>
        <taxon>Cellvibrio</taxon>
    </lineage>
</organism>
<dbReference type="SUPFAM" id="SSF54631">
    <property type="entry name" value="CBS-domain pair"/>
    <property type="match status" value="1"/>
</dbReference>
<dbReference type="InterPro" id="IPR000644">
    <property type="entry name" value="CBS_dom"/>
</dbReference>
<comment type="caution">
    <text evidence="4">The sequence shown here is derived from an EMBL/GenBank/DDBJ whole genome shotgun (WGS) entry which is preliminary data.</text>
</comment>
<reference evidence="4" key="1">
    <citation type="submission" date="2018-07" db="EMBL/GenBank/DDBJ databases">
        <title>Genome assembly of strain Ka43.</title>
        <authorList>
            <person name="Kukolya J."/>
            <person name="Nagy I."/>
            <person name="Horvath B."/>
            <person name="Toth A."/>
        </authorList>
    </citation>
    <scope>NUCLEOTIDE SEQUENCE</scope>
    <source>
        <strain evidence="4">KB43</strain>
    </source>
</reference>
<dbReference type="CDD" id="cd04629">
    <property type="entry name" value="CBS_pair_bac"/>
    <property type="match status" value="1"/>
</dbReference>
<dbReference type="InterPro" id="IPR046342">
    <property type="entry name" value="CBS_dom_sf"/>
</dbReference>
<protein>
    <submittedName>
        <fullName evidence="4">CBS domain-containing protein</fullName>
    </submittedName>
</protein>
<evidence type="ECO:0000313" key="5">
    <source>
        <dbReference type="Proteomes" id="UP000652567"/>
    </source>
</evidence>
<evidence type="ECO:0000256" key="2">
    <source>
        <dbReference type="PROSITE-ProRule" id="PRU00703"/>
    </source>
</evidence>
<dbReference type="InterPro" id="IPR051257">
    <property type="entry name" value="Diverse_CBS-Domain"/>
</dbReference>
<dbReference type="Pfam" id="PF00571">
    <property type="entry name" value="CBS"/>
    <property type="match status" value="2"/>
</dbReference>
<evidence type="ECO:0000313" key="4">
    <source>
        <dbReference type="EMBL" id="MBE8717605.1"/>
    </source>
</evidence>
<dbReference type="Proteomes" id="UP000652567">
    <property type="component" value="Unassembled WGS sequence"/>
</dbReference>
<sequence>MSSILVRDHMQADAQSVLSSFSVSEVIEHLLRTHLTGVPVVDEHQQVVGFVSEQDCMKEMLHAAFFGSESPSVTRIMHTPVLTVTPDTSIVEIAETMMDHKPKNYPVVYEGKLVGIINRRHILNALIDNARHGHCRY</sequence>
<gene>
    <name evidence="4" type="ORF">C4F51_10440</name>
</gene>
<evidence type="ECO:0000259" key="3">
    <source>
        <dbReference type="PROSITE" id="PS51371"/>
    </source>
</evidence>
<keyword evidence="5" id="KW-1185">Reference proteome</keyword>
<dbReference type="PANTHER" id="PTHR43080">
    <property type="entry name" value="CBS DOMAIN-CONTAINING PROTEIN CBSX3, MITOCHONDRIAL"/>
    <property type="match status" value="1"/>
</dbReference>
<dbReference type="RefSeq" id="WP_193909535.1">
    <property type="nucleotide sequence ID" value="NZ_PRDL01000001.1"/>
</dbReference>
<keyword evidence="1 2" id="KW-0129">CBS domain</keyword>
<name>A0A928V5J7_9GAMM</name>
<accession>A0A928V5J7</accession>
<dbReference type="PANTHER" id="PTHR43080:SF2">
    <property type="entry name" value="CBS DOMAIN-CONTAINING PROTEIN"/>
    <property type="match status" value="1"/>
</dbReference>
<dbReference type="InterPro" id="IPR044729">
    <property type="entry name" value="CBS_bac"/>
</dbReference>